<sequence>MPAYQVRIAYLTSYRRTRHYFHRLIMAGDQALALAEGRALLARRSPNAQIVHESASIRPDSNDVETVMTSGWMLKDGWWTRPLRAGDNPAIIARYGHADSKHVNARTPADCLAIDSA</sequence>
<reference evidence="1 2" key="1">
    <citation type="submission" date="2018-06" db="EMBL/GenBank/DDBJ databases">
        <title>Genomic Encyclopedia of Type Strains, Phase III (KMG-III): the genomes of soil and plant-associated and newly described type strains.</title>
        <authorList>
            <person name="Whitman W."/>
        </authorList>
    </citation>
    <scope>NUCLEOTIDE SEQUENCE [LARGE SCALE GENOMIC DNA]</scope>
    <source>
        <strain evidence="1 2">ORS 1419</strain>
    </source>
</reference>
<name>A0A318SY60_9HYPH</name>
<organism evidence="1 2">
    <name type="scientific">Phyllobacterium leguminum</name>
    <dbReference type="NCBI Taxonomy" id="314237"/>
    <lineage>
        <taxon>Bacteria</taxon>
        <taxon>Pseudomonadati</taxon>
        <taxon>Pseudomonadota</taxon>
        <taxon>Alphaproteobacteria</taxon>
        <taxon>Hyphomicrobiales</taxon>
        <taxon>Phyllobacteriaceae</taxon>
        <taxon>Phyllobacterium</taxon>
    </lineage>
</organism>
<comment type="caution">
    <text evidence="1">The sequence shown here is derived from an EMBL/GenBank/DDBJ whole genome shotgun (WGS) entry which is preliminary data.</text>
</comment>
<proteinExistence type="predicted"/>
<dbReference type="RefSeq" id="WP_110754565.1">
    <property type="nucleotide sequence ID" value="NZ_QJTF01000033.1"/>
</dbReference>
<dbReference type="Proteomes" id="UP000247454">
    <property type="component" value="Unassembled WGS sequence"/>
</dbReference>
<accession>A0A318SY60</accession>
<dbReference type="OrthoDB" id="8114708at2"/>
<dbReference type="AlphaFoldDB" id="A0A318SY60"/>
<protein>
    <submittedName>
        <fullName evidence="1">Uncharacterized protein</fullName>
    </submittedName>
</protein>
<dbReference type="EMBL" id="QJTF01000033">
    <property type="protein sequence ID" value="PYE85276.1"/>
    <property type="molecule type" value="Genomic_DNA"/>
</dbReference>
<evidence type="ECO:0000313" key="1">
    <source>
        <dbReference type="EMBL" id="PYE85276.1"/>
    </source>
</evidence>
<evidence type="ECO:0000313" key="2">
    <source>
        <dbReference type="Proteomes" id="UP000247454"/>
    </source>
</evidence>
<keyword evidence="2" id="KW-1185">Reference proteome</keyword>
<gene>
    <name evidence="1" type="ORF">C7477_13322</name>
</gene>